<gene>
    <name evidence="1" type="ORF">LCGC14_0428740</name>
</gene>
<reference evidence="1" key="1">
    <citation type="journal article" date="2015" name="Nature">
        <title>Complex archaea that bridge the gap between prokaryotes and eukaryotes.</title>
        <authorList>
            <person name="Spang A."/>
            <person name="Saw J.H."/>
            <person name="Jorgensen S.L."/>
            <person name="Zaremba-Niedzwiedzka K."/>
            <person name="Martijn J."/>
            <person name="Lind A.E."/>
            <person name="van Eijk R."/>
            <person name="Schleper C."/>
            <person name="Guy L."/>
            <person name="Ettema T.J."/>
        </authorList>
    </citation>
    <scope>NUCLEOTIDE SEQUENCE</scope>
</reference>
<protein>
    <submittedName>
        <fullName evidence="1">Uncharacterized protein</fullName>
    </submittedName>
</protein>
<comment type="caution">
    <text evidence="1">The sequence shown here is derived from an EMBL/GenBank/DDBJ whole genome shotgun (WGS) entry which is preliminary data.</text>
</comment>
<dbReference type="EMBL" id="LAZR01000400">
    <property type="protein sequence ID" value="KKN70601.1"/>
    <property type="molecule type" value="Genomic_DNA"/>
</dbReference>
<organism evidence="1">
    <name type="scientific">marine sediment metagenome</name>
    <dbReference type="NCBI Taxonomy" id="412755"/>
    <lineage>
        <taxon>unclassified sequences</taxon>
        <taxon>metagenomes</taxon>
        <taxon>ecological metagenomes</taxon>
    </lineage>
</organism>
<dbReference type="AlphaFoldDB" id="A0A0F9VAL1"/>
<proteinExistence type="predicted"/>
<name>A0A0F9VAL1_9ZZZZ</name>
<sequence length="109" mass="12379">MNRNDKLRNALKTLLTCRKGVKSAETMLKIDKEILDKAHAEFIRQLRSSGGKPVRYDGVMYTLNPVRGDQPVTFREEEMSFIDLGAPERFFQGRGRTASESKQETAEDG</sequence>
<accession>A0A0F9VAL1</accession>
<evidence type="ECO:0000313" key="1">
    <source>
        <dbReference type="EMBL" id="KKN70601.1"/>
    </source>
</evidence>